<reference evidence="1 2" key="1">
    <citation type="submission" date="2015-09" db="EMBL/GenBank/DDBJ databases">
        <authorList>
            <consortium name="Pathogen Informatics"/>
        </authorList>
    </citation>
    <scope>NUCLEOTIDE SEQUENCE [LARGE SCALE GENOMIC DNA]</scope>
    <source>
        <strain evidence="1 2">2789STDY5608891</strain>
    </source>
</reference>
<dbReference type="EMBL" id="CYYA01000002">
    <property type="protein sequence ID" value="CUM75030.1"/>
    <property type="molecule type" value="Genomic_DNA"/>
</dbReference>
<dbReference type="GeneID" id="42787306"/>
<dbReference type="STRING" id="39490.ERS852448_00293"/>
<proteinExistence type="predicted"/>
<dbReference type="OrthoDB" id="2085859at2"/>
<sequence length="114" mass="12992">MYWYNYLYADKKVHHISRLKYKIEKGMPHKGVYLIHLPECGSTLLEVIPSVLLQQSHYPKESLCIVGIGSSRGAALELIRKIIDEVYREQGNFDIPSYLQIGRGSMPESGVTQP</sequence>
<organism evidence="1 2">
    <name type="scientific">Eubacterium ramulus</name>
    <dbReference type="NCBI Taxonomy" id="39490"/>
    <lineage>
        <taxon>Bacteria</taxon>
        <taxon>Bacillati</taxon>
        <taxon>Bacillota</taxon>
        <taxon>Clostridia</taxon>
        <taxon>Eubacteriales</taxon>
        <taxon>Eubacteriaceae</taxon>
        <taxon>Eubacterium</taxon>
    </lineage>
</organism>
<accession>A0A173RAQ4</accession>
<dbReference type="RefSeq" id="WP_021739936.1">
    <property type="nucleotide sequence ID" value="NZ_CABKSU010000088.1"/>
</dbReference>
<protein>
    <submittedName>
        <fullName evidence="1">Uncharacterized protein</fullName>
    </submittedName>
</protein>
<dbReference type="AlphaFoldDB" id="A0A173RAQ4"/>
<name>A0A173RAQ4_EUBRA</name>
<dbReference type="Proteomes" id="UP000095492">
    <property type="component" value="Unassembled WGS sequence"/>
</dbReference>
<evidence type="ECO:0000313" key="2">
    <source>
        <dbReference type="Proteomes" id="UP000095492"/>
    </source>
</evidence>
<gene>
    <name evidence="1" type="ORF">ERS852448_00293</name>
</gene>
<evidence type="ECO:0000313" key="1">
    <source>
        <dbReference type="EMBL" id="CUM75030.1"/>
    </source>
</evidence>